<organism evidence="1 2">
    <name type="scientific">Paraglomus brasilianum</name>
    <dbReference type="NCBI Taxonomy" id="144538"/>
    <lineage>
        <taxon>Eukaryota</taxon>
        <taxon>Fungi</taxon>
        <taxon>Fungi incertae sedis</taxon>
        <taxon>Mucoromycota</taxon>
        <taxon>Glomeromycotina</taxon>
        <taxon>Glomeromycetes</taxon>
        <taxon>Paraglomerales</taxon>
        <taxon>Paraglomeraceae</taxon>
        <taxon>Paraglomus</taxon>
    </lineage>
</organism>
<accession>A0A9N9DGZ6</accession>
<proteinExistence type="predicted"/>
<dbReference type="Proteomes" id="UP000789739">
    <property type="component" value="Unassembled WGS sequence"/>
</dbReference>
<comment type="caution">
    <text evidence="1">The sequence shown here is derived from an EMBL/GenBank/DDBJ whole genome shotgun (WGS) entry which is preliminary data.</text>
</comment>
<sequence length="56" mass="5975">VKETSGVTAADVLGSDAPSSYATWRYSNLVALGIVEPKKPEASETNQLEEATVFDM</sequence>
<keyword evidence="2" id="KW-1185">Reference proteome</keyword>
<dbReference type="OrthoDB" id="2419991at2759"/>
<dbReference type="AlphaFoldDB" id="A0A9N9DGZ6"/>
<protein>
    <submittedName>
        <fullName evidence="1">4026_t:CDS:1</fullName>
    </submittedName>
</protein>
<gene>
    <name evidence="1" type="ORF">PBRASI_LOCUS9475</name>
</gene>
<dbReference type="EMBL" id="CAJVPI010002089">
    <property type="protein sequence ID" value="CAG8635353.1"/>
    <property type="molecule type" value="Genomic_DNA"/>
</dbReference>
<evidence type="ECO:0000313" key="1">
    <source>
        <dbReference type="EMBL" id="CAG8635353.1"/>
    </source>
</evidence>
<reference evidence="1" key="1">
    <citation type="submission" date="2021-06" db="EMBL/GenBank/DDBJ databases">
        <authorList>
            <person name="Kallberg Y."/>
            <person name="Tangrot J."/>
            <person name="Rosling A."/>
        </authorList>
    </citation>
    <scope>NUCLEOTIDE SEQUENCE</scope>
    <source>
        <strain evidence="1">BR232B</strain>
    </source>
</reference>
<name>A0A9N9DGZ6_9GLOM</name>
<feature type="non-terminal residue" evidence="1">
    <location>
        <position position="1"/>
    </location>
</feature>
<evidence type="ECO:0000313" key="2">
    <source>
        <dbReference type="Proteomes" id="UP000789739"/>
    </source>
</evidence>